<comment type="caution">
    <text evidence="3">The sequence shown here is derived from an EMBL/GenBank/DDBJ whole genome shotgun (WGS) entry which is preliminary data.</text>
</comment>
<comment type="similarity">
    <text evidence="1">Belongs to the RelE toxin family.</text>
</comment>
<dbReference type="Proteomes" id="UP000770785">
    <property type="component" value="Unassembled WGS sequence"/>
</dbReference>
<organism evidence="3 4">
    <name type="scientific">Neolewinella antarctica</name>
    <dbReference type="NCBI Taxonomy" id="442734"/>
    <lineage>
        <taxon>Bacteria</taxon>
        <taxon>Pseudomonadati</taxon>
        <taxon>Bacteroidota</taxon>
        <taxon>Saprospiria</taxon>
        <taxon>Saprospirales</taxon>
        <taxon>Lewinellaceae</taxon>
        <taxon>Neolewinella</taxon>
    </lineage>
</organism>
<gene>
    <name evidence="3" type="ORF">GGR27_003123</name>
</gene>
<evidence type="ECO:0000256" key="2">
    <source>
        <dbReference type="ARBA" id="ARBA00022649"/>
    </source>
</evidence>
<evidence type="ECO:0000313" key="4">
    <source>
        <dbReference type="Proteomes" id="UP000770785"/>
    </source>
</evidence>
<dbReference type="InterPro" id="IPR035093">
    <property type="entry name" value="RelE/ParE_toxin_dom_sf"/>
</dbReference>
<keyword evidence="2" id="KW-1277">Toxin-antitoxin system</keyword>
<evidence type="ECO:0000313" key="3">
    <source>
        <dbReference type="EMBL" id="NJC27606.1"/>
    </source>
</evidence>
<dbReference type="EMBL" id="JAATJH010000005">
    <property type="protein sequence ID" value="NJC27606.1"/>
    <property type="molecule type" value="Genomic_DNA"/>
</dbReference>
<evidence type="ECO:0000256" key="1">
    <source>
        <dbReference type="ARBA" id="ARBA00006226"/>
    </source>
</evidence>
<keyword evidence="4" id="KW-1185">Reference proteome</keyword>
<dbReference type="PANTHER" id="PTHR35601:SF1">
    <property type="entry name" value="TOXIN RELE"/>
    <property type="match status" value="1"/>
</dbReference>
<dbReference type="SUPFAM" id="SSF143011">
    <property type="entry name" value="RelE-like"/>
    <property type="match status" value="1"/>
</dbReference>
<reference evidence="3 4" key="1">
    <citation type="submission" date="2020-03" db="EMBL/GenBank/DDBJ databases">
        <title>Genomic Encyclopedia of Type Strains, Phase IV (KMG-IV): sequencing the most valuable type-strain genomes for metagenomic binning, comparative biology and taxonomic classification.</title>
        <authorList>
            <person name="Goeker M."/>
        </authorList>
    </citation>
    <scope>NUCLEOTIDE SEQUENCE [LARGE SCALE GENOMIC DNA]</scope>
    <source>
        <strain evidence="3 4">DSM 105096</strain>
    </source>
</reference>
<dbReference type="Gene3D" id="3.30.2310.20">
    <property type="entry name" value="RelE-like"/>
    <property type="match status" value="1"/>
</dbReference>
<dbReference type="InterPro" id="IPR007712">
    <property type="entry name" value="RelE/ParE_toxin"/>
</dbReference>
<protein>
    <submittedName>
        <fullName evidence="3">mRNA interferase RelE/StbE</fullName>
    </submittedName>
</protein>
<dbReference type="Pfam" id="PF05016">
    <property type="entry name" value="ParE_toxin"/>
    <property type="match status" value="1"/>
</dbReference>
<accession>A0ABX0XFD9</accession>
<dbReference type="RefSeq" id="WP_168038854.1">
    <property type="nucleotide sequence ID" value="NZ_JAATJH010000005.1"/>
</dbReference>
<dbReference type="PANTHER" id="PTHR35601">
    <property type="entry name" value="TOXIN RELE"/>
    <property type="match status" value="1"/>
</dbReference>
<sequence>MYRVHLTKKSLKSLKKLDHQVQGRLLKAVMKLGNDPRPAGCRQLVDSDGLWRIRVGDYRITYRINDEVEVVSTDRFGHRSDIYK</sequence>
<proteinExistence type="inferred from homology"/>
<name>A0ABX0XFD9_9BACT</name>